<dbReference type="EMBL" id="AP024416">
    <property type="protein sequence ID" value="BCR84499.1"/>
    <property type="molecule type" value="Genomic_DNA"/>
</dbReference>
<proteinExistence type="predicted"/>
<evidence type="ECO:0000313" key="3">
    <source>
        <dbReference type="EMBL" id="BCR84499.1"/>
    </source>
</evidence>
<name>A0A7R7ZKE0_ASPCH</name>
<reference evidence="3" key="2">
    <citation type="submission" date="2021-02" db="EMBL/GenBank/DDBJ databases">
        <title>Aspergillus chevalieri M1 genome sequence.</title>
        <authorList>
            <person name="Kadooka C."/>
            <person name="Mori K."/>
            <person name="Futagami T."/>
        </authorList>
    </citation>
    <scope>NUCLEOTIDE SEQUENCE</scope>
    <source>
        <strain evidence="3">M1</strain>
    </source>
</reference>
<feature type="region of interest" description="Disordered" evidence="1">
    <location>
        <begin position="46"/>
        <end position="78"/>
    </location>
</feature>
<feature type="compositionally biased region" description="Polar residues" evidence="1">
    <location>
        <begin position="47"/>
        <end position="58"/>
    </location>
</feature>
<evidence type="ECO:0000313" key="4">
    <source>
        <dbReference type="Proteomes" id="UP000637239"/>
    </source>
</evidence>
<protein>
    <submittedName>
        <fullName evidence="3">Uncharacterized protein</fullName>
    </submittedName>
</protein>
<dbReference type="Proteomes" id="UP000637239">
    <property type="component" value="Chromosome 1"/>
</dbReference>
<evidence type="ECO:0000256" key="2">
    <source>
        <dbReference type="SAM" id="Phobius"/>
    </source>
</evidence>
<accession>A0A7R7ZKE0</accession>
<dbReference type="AlphaFoldDB" id="A0A7R7ZKE0"/>
<keyword evidence="2" id="KW-1133">Transmembrane helix</keyword>
<keyword evidence="2" id="KW-0812">Transmembrane</keyword>
<dbReference type="RefSeq" id="XP_043133021.1">
    <property type="nucleotide sequence ID" value="XM_043276522.1"/>
</dbReference>
<sequence length="399" mass="43632">MEVPNLLPAPSFSPVRSLLVLFLSILLAFCTFVYYHRFGYSPLSCPRGSQPSSNTQSQGAAGKRARRKRKGKAKARSKAMAAVGSSSLLDNGVEAIPVPILHPKATHAAEESQSSDSALLDRRLEHLMIPILEPVRNPVTARHASQNNSLSGRKMAKTVPWDGQFRWAIKGCSVFDDQQEEANALYYPHNLLSRVPLSNRLVFQYGLRYIPSMTETNIYRTVTVENLPANITLSQMLLNVSGEVYSARLFDTKAITGYNTAIVVFLLESEARTFVENAEEGLQVGSALAKVALVNTPTYPMPAEMDNLVNKGYSRCLVVSEVSATIQKDICGVLNRSAYHSYIEGVKAGPSAGQVTIRFHCIKSAAAVLSLLQGHPNFRKCSVSFLKESQGKLVLTKAG</sequence>
<feature type="compositionally biased region" description="Basic residues" evidence="1">
    <location>
        <begin position="63"/>
        <end position="77"/>
    </location>
</feature>
<organism evidence="3 4">
    <name type="scientific">Aspergillus chevalieri</name>
    <name type="common">Eurotium chevalieri</name>
    <dbReference type="NCBI Taxonomy" id="182096"/>
    <lineage>
        <taxon>Eukaryota</taxon>
        <taxon>Fungi</taxon>
        <taxon>Dikarya</taxon>
        <taxon>Ascomycota</taxon>
        <taxon>Pezizomycotina</taxon>
        <taxon>Eurotiomycetes</taxon>
        <taxon>Eurotiomycetidae</taxon>
        <taxon>Eurotiales</taxon>
        <taxon>Aspergillaceae</taxon>
        <taxon>Aspergillus</taxon>
        <taxon>Aspergillus subgen. Aspergillus</taxon>
    </lineage>
</organism>
<keyword evidence="4" id="KW-1185">Reference proteome</keyword>
<dbReference type="GeneID" id="66978858"/>
<reference evidence="3" key="1">
    <citation type="submission" date="2021-01" db="EMBL/GenBank/DDBJ databases">
        <authorList>
            <consortium name="Aspergillus chevalieri M1 genome sequencing consortium"/>
            <person name="Kazuki M."/>
            <person name="Futagami T."/>
        </authorList>
    </citation>
    <scope>NUCLEOTIDE SEQUENCE</scope>
    <source>
        <strain evidence="3">M1</strain>
    </source>
</reference>
<dbReference type="KEGG" id="ache:ACHE_11901S"/>
<keyword evidence="2" id="KW-0472">Membrane</keyword>
<evidence type="ECO:0000256" key="1">
    <source>
        <dbReference type="SAM" id="MobiDB-lite"/>
    </source>
</evidence>
<feature type="transmembrane region" description="Helical" evidence="2">
    <location>
        <begin position="15"/>
        <end position="35"/>
    </location>
</feature>
<gene>
    <name evidence="3" type="ORF">ACHE_11901S</name>
</gene>